<feature type="region of interest" description="Disordered" evidence="1">
    <location>
        <begin position="1"/>
        <end position="20"/>
    </location>
</feature>
<feature type="transmembrane region" description="Helical" evidence="2">
    <location>
        <begin position="37"/>
        <end position="60"/>
    </location>
</feature>
<gene>
    <name evidence="3" type="ORF">L1785_01950</name>
</gene>
<evidence type="ECO:0000256" key="1">
    <source>
        <dbReference type="SAM" id="MobiDB-lite"/>
    </source>
</evidence>
<evidence type="ECO:0000313" key="4">
    <source>
        <dbReference type="Proteomes" id="UP001165405"/>
    </source>
</evidence>
<proteinExistence type="predicted"/>
<evidence type="ECO:0000313" key="3">
    <source>
        <dbReference type="EMBL" id="MCF4119735.1"/>
    </source>
</evidence>
<dbReference type="AlphaFoldDB" id="A0AA41QBI6"/>
<accession>A0AA41QBI6</accession>
<keyword evidence="2" id="KW-0472">Membrane</keyword>
<organism evidence="3 4">
    <name type="scientific">Antribacter soli</name>
    <dbReference type="NCBI Taxonomy" id="2910976"/>
    <lineage>
        <taxon>Bacteria</taxon>
        <taxon>Bacillati</taxon>
        <taxon>Actinomycetota</taxon>
        <taxon>Actinomycetes</taxon>
        <taxon>Micrococcales</taxon>
        <taxon>Promicromonosporaceae</taxon>
        <taxon>Antribacter</taxon>
    </lineage>
</organism>
<keyword evidence="2" id="KW-0812">Transmembrane</keyword>
<feature type="transmembrane region" description="Helical" evidence="2">
    <location>
        <begin position="237"/>
        <end position="256"/>
    </location>
</feature>
<dbReference type="RefSeq" id="WP_236087450.1">
    <property type="nucleotide sequence ID" value="NZ_JAKGSG010000007.1"/>
</dbReference>
<dbReference type="Proteomes" id="UP001165405">
    <property type="component" value="Unassembled WGS sequence"/>
</dbReference>
<comment type="caution">
    <text evidence="3">The sequence shown here is derived from an EMBL/GenBank/DDBJ whole genome shotgun (WGS) entry which is preliminary data.</text>
</comment>
<sequence length="455" mass="45913">MTITTSSPGQAAPASPYGITSGARGVRRRLGDSPGRLALASVVAVVASLGLGTLGFVAGLGQAGALDDVRADAAQLVGTQELRNDLVSADATATNAFLVGGLEPAEARERYETDLTAAAGAVPRLAASSTAETDELATVSDSIQQYAGLVESARANNRQGFPVGAAYLDQASTTLRSDTLPMLDTVAAASAQRVTDGQSSVAFTQALLALVWLGVIVLVGVQVWLARRTHRVLNTGLALGTVAALVGAVVVSAAVVGGNGVARAVNDGPYGAVVTSSQALAQATDAKSMESFTLIKRGSGQAFENRFVACTDTSALTAEQLADEAFAEALTVCPLPAAQILGEAVSAGQLGDGSSSLLTQWVEAHRSIRALDDAGSWEEAVAAATATGEGTAAAAFDAFAQQARDDITAAGQDVDDRLGSASGTSTAAAWIALVTGLLAAVLAATGVNVRLKEYR</sequence>
<name>A0AA41QBI6_9MICO</name>
<evidence type="ECO:0008006" key="5">
    <source>
        <dbReference type="Google" id="ProtNLM"/>
    </source>
</evidence>
<evidence type="ECO:0000256" key="2">
    <source>
        <dbReference type="SAM" id="Phobius"/>
    </source>
</evidence>
<protein>
    <recommendedName>
        <fullName evidence="5">Chemotaxis methyl-accepting receptor HlyB-like 4HB MCP domain-containing protein</fullName>
    </recommendedName>
</protein>
<feature type="transmembrane region" description="Helical" evidence="2">
    <location>
        <begin position="202"/>
        <end position="225"/>
    </location>
</feature>
<keyword evidence="4" id="KW-1185">Reference proteome</keyword>
<feature type="transmembrane region" description="Helical" evidence="2">
    <location>
        <begin position="427"/>
        <end position="449"/>
    </location>
</feature>
<keyword evidence="2" id="KW-1133">Transmembrane helix</keyword>
<dbReference type="EMBL" id="JAKGSG010000007">
    <property type="protein sequence ID" value="MCF4119735.1"/>
    <property type="molecule type" value="Genomic_DNA"/>
</dbReference>
<reference evidence="3" key="1">
    <citation type="submission" date="2022-01" db="EMBL/GenBank/DDBJ databases">
        <title>Antribacter sp. nov., isolated from Guizhou of China.</title>
        <authorList>
            <person name="Chengliang C."/>
            <person name="Ya Z."/>
        </authorList>
    </citation>
    <scope>NUCLEOTIDE SEQUENCE</scope>
    <source>
        <strain evidence="3">KLBMP 9083</strain>
    </source>
</reference>